<accession>A0A4R7Z955</accession>
<keyword evidence="5" id="KW-1185">Reference proteome</keyword>
<feature type="domain" description="Apiosidase-like catalytic" evidence="2">
    <location>
        <begin position="105"/>
        <end position="427"/>
    </location>
</feature>
<dbReference type="Pfam" id="PF13204">
    <property type="entry name" value="Apiosidase"/>
    <property type="match status" value="1"/>
</dbReference>
<feature type="domain" description="Putative collagen-binding" evidence="1">
    <location>
        <begin position="438"/>
        <end position="521"/>
    </location>
</feature>
<dbReference type="InterPro" id="IPR032260">
    <property type="entry name" value="DUF5060"/>
</dbReference>
<dbReference type="Gene3D" id="2.60.40.10">
    <property type="entry name" value="Immunoglobulins"/>
    <property type="match status" value="1"/>
</dbReference>
<dbReference type="PANTHER" id="PTHR37836:SF2">
    <property type="entry name" value="DUF4038 DOMAIN-CONTAINING PROTEIN"/>
    <property type="match status" value="1"/>
</dbReference>
<dbReference type="SUPFAM" id="SSF51445">
    <property type="entry name" value="(Trans)glycosidases"/>
    <property type="match status" value="1"/>
</dbReference>
<evidence type="ECO:0000313" key="4">
    <source>
        <dbReference type="EMBL" id="TDW13232.1"/>
    </source>
</evidence>
<dbReference type="InterPro" id="IPR017853">
    <property type="entry name" value="GH"/>
</dbReference>
<evidence type="ECO:0000259" key="1">
    <source>
        <dbReference type="Pfam" id="PF12904"/>
    </source>
</evidence>
<dbReference type="PANTHER" id="PTHR37836">
    <property type="entry name" value="LMO1036 PROTEIN"/>
    <property type="match status" value="1"/>
</dbReference>
<dbReference type="Pfam" id="PF12904">
    <property type="entry name" value="Collagen_bind_2"/>
    <property type="match status" value="1"/>
</dbReference>
<evidence type="ECO:0000313" key="5">
    <source>
        <dbReference type="Proteomes" id="UP000294743"/>
    </source>
</evidence>
<proteinExistence type="predicted"/>
<evidence type="ECO:0000259" key="3">
    <source>
        <dbReference type="Pfam" id="PF16586"/>
    </source>
</evidence>
<dbReference type="InterPro" id="IPR024749">
    <property type="entry name" value="Collagen-bd_put"/>
</dbReference>
<dbReference type="Proteomes" id="UP000294743">
    <property type="component" value="Unassembled WGS sequence"/>
</dbReference>
<evidence type="ECO:0000259" key="2">
    <source>
        <dbReference type="Pfam" id="PF13204"/>
    </source>
</evidence>
<organism evidence="4 5">
    <name type="scientific">Breznakia blatticola</name>
    <dbReference type="NCBI Taxonomy" id="1754012"/>
    <lineage>
        <taxon>Bacteria</taxon>
        <taxon>Bacillati</taxon>
        <taxon>Bacillota</taxon>
        <taxon>Erysipelotrichia</taxon>
        <taxon>Erysipelotrichales</taxon>
        <taxon>Erysipelotrichaceae</taxon>
        <taxon>Breznakia</taxon>
    </lineage>
</organism>
<reference evidence="4 5" key="1">
    <citation type="submission" date="2019-03" db="EMBL/GenBank/DDBJ databases">
        <title>Genomic Encyclopedia of Type Strains, Phase IV (KMG-IV): sequencing the most valuable type-strain genomes for metagenomic binning, comparative biology and taxonomic classification.</title>
        <authorList>
            <person name="Goeker M."/>
        </authorList>
    </citation>
    <scope>NUCLEOTIDE SEQUENCE [LARGE SCALE GENOMIC DNA]</scope>
    <source>
        <strain evidence="4 5">DSM 28867</strain>
    </source>
</reference>
<dbReference type="AlphaFoldDB" id="A0A4R7Z955"/>
<dbReference type="InterPro" id="IPR013783">
    <property type="entry name" value="Ig-like_fold"/>
</dbReference>
<feature type="domain" description="DUF5060" evidence="3">
    <location>
        <begin position="3"/>
        <end position="70"/>
    </location>
</feature>
<dbReference type="EMBL" id="SODD01000042">
    <property type="protein sequence ID" value="TDW13232.1"/>
    <property type="molecule type" value="Genomic_DNA"/>
</dbReference>
<comment type="caution">
    <text evidence="4">The sequence shown here is derived from an EMBL/GenBank/DDBJ whole genome shotgun (WGS) entry which is preliminary data.</text>
</comment>
<dbReference type="Pfam" id="PF16586">
    <property type="entry name" value="DUF5060"/>
    <property type="match status" value="1"/>
</dbReference>
<dbReference type="InterPro" id="IPR025277">
    <property type="entry name" value="Apiosidase-like_cat_dom"/>
</dbReference>
<sequence>MQKVERYRTTILSFESKKEYANPFLDCIIQATFTGPNQETIVREAYWDGANTYKIAFAPTMVGTWTYQLQASEDSGLHQYTGEVICVPYEGNLSIYKHGFVKVSDTKTYFTYADGTPFFWLGDTHWEFAYKESWDTSNHPKMNSMFKGMVNRRVEQGYNVYQTNLRSDAMMGFEKNYWQEKDIPNVQFYQEELDRRMYCLADHGIVNALGLAWFMSIENNVDTYKHLARYIIARYGSLPMIWTLAGEVGGYDKQRQPFYIENWRYVAKEIQKYDGYHHPLTAHYTNERPFASYYQDEEWLDFTLNQAGHGDYVVSIDDYHEFLSKHRDMPFIEGECFYEFCSTLEENGPRLCSADMMRRVAYVSIQAGGCGYTYGAQGIWDCVYEKNQPNTMSLFNRYDITWYEAIDGIGGYQMGYMKKFYEQQQFWLLSPYKQESEIIKNPFGKKLPAVSMNKEHTHYVLYYSESTRKSGNLEGLSNGAYILEWFNPRSGEYEMKENVEIENHTFSIPTKPDTNDWCLVLKKKEEHTYEEN</sequence>
<name>A0A4R7Z955_9FIRM</name>
<protein>
    <submittedName>
        <fullName evidence="4">Collagenase-like protein with putative collagen-binding domain</fullName>
    </submittedName>
</protein>
<dbReference type="Gene3D" id="3.20.20.80">
    <property type="entry name" value="Glycosidases"/>
    <property type="match status" value="1"/>
</dbReference>
<dbReference type="RefSeq" id="WP_208318321.1">
    <property type="nucleotide sequence ID" value="NZ_SODD01000042.1"/>
</dbReference>
<gene>
    <name evidence="4" type="ORF">EDD63_1427</name>
</gene>